<keyword evidence="3" id="KW-1185">Reference proteome</keyword>
<organism evidence="2 3">
    <name type="scientific">Comamonas odontotermitis</name>
    <dbReference type="NCBI Taxonomy" id="379895"/>
    <lineage>
        <taxon>Bacteria</taxon>
        <taxon>Pseudomonadati</taxon>
        <taxon>Pseudomonadota</taxon>
        <taxon>Betaproteobacteria</taxon>
        <taxon>Burkholderiales</taxon>
        <taxon>Comamonadaceae</taxon>
        <taxon>Comamonas</taxon>
    </lineage>
</organism>
<proteinExistence type="predicted"/>
<evidence type="ECO:0000313" key="2">
    <source>
        <dbReference type="EMBL" id="MBB6578655.1"/>
    </source>
</evidence>
<protein>
    <submittedName>
        <fullName evidence="2">Uncharacterized protein</fullName>
    </submittedName>
</protein>
<evidence type="ECO:0000313" key="3">
    <source>
        <dbReference type="Proteomes" id="UP000562492"/>
    </source>
</evidence>
<evidence type="ECO:0000256" key="1">
    <source>
        <dbReference type="SAM" id="MobiDB-lite"/>
    </source>
</evidence>
<feature type="region of interest" description="Disordered" evidence="1">
    <location>
        <begin position="1"/>
        <end position="48"/>
    </location>
</feature>
<sequence>MNHSSPLSDKDAGLGRRDGGASDQADLRNDLGSDVQDDVPRGLPPQVADGWLHRLARALERAERRITENFRVPPGGG</sequence>
<gene>
    <name evidence="2" type="ORF">HNP33_002741</name>
</gene>
<accession>A0ABR6RHM0</accession>
<dbReference type="RefSeq" id="WP_184709379.1">
    <property type="nucleotide sequence ID" value="NZ_JACHKZ010000017.1"/>
</dbReference>
<feature type="compositionally biased region" description="Basic and acidic residues" evidence="1">
    <location>
        <begin position="8"/>
        <end position="31"/>
    </location>
</feature>
<dbReference type="Proteomes" id="UP000562492">
    <property type="component" value="Unassembled WGS sequence"/>
</dbReference>
<comment type="caution">
    <text evidence="2">The sequence shown here is derived from an EMBL/GenBank/DDBJ whole genome shotgun (WGS) entry which is preliminary data.</text>
</comment>
<dbReference type="EMBL" id="JACHKZ010000017">
    <property type="protein sequence ID" value="MBB6578655.1"/>
    <property type="molecule type" value="Genomic_DNA"/>
</dbReference>
<name>A0ABR6RHM0_9BURK</name>
<reference evidence="2 3" key="1">
    <citation type="submission" date="2020-08" db="EMBL/GenBank/DDBJ databases">
        <title>Functional genomics of gut bacteria from endangered species of beetles.</title>
        <authorList>
            <person name="Carlos-Shanley C."/>
        </authorList>
    </citation>
    <scope>NUCLEOTIDE SEQUENCE [LARGE SCALE GENOMIC DNA]</scope>
    <source>
        <strain evidence="2 3">S00124</strain>
    </source>
</reference>